<dbReference type="Proteomes" id="UP000777438">
    <property type="component" value="Unassembled WGS sequence"/>
</dbReference>
<reference evidence="2 3" key="1">
    <citation type="journal article" date="2021" name="Nat. Commun.">
        <title>Genetic determinants of endophytism in the Arabidopsis root mycobiome.</title>
        <authorList>
            <person name="Mesny F."/>
            <person name="Miyauchi S."/>
            <person name="Thiergart T."/>
            <person name="Pickel B."/>
            <person name="Atanasova L."/>
            <person name="Karlsson M."/>
            <person name="Huettel B."/>
            <person name="Barry K.W."/>
            <person name="Haridas S."/>
            <person name="Chen C."/>
            <person name="Bauer D."/>
            <person name="Andreopoulos W."/>
            <person name="Pangilinan J."/>
            <person name="LaButti K."/>
            <person name="Riley R."/>
            <person name="Lipzen A."/>
            <person name="Clum A."/>
            <person name="Drula E."/>
            <person name="Henrissat B."/>
            <person name="Kohler A."/>
            <person name="Grigoriev I.V."/>
            <person name="Martin F.M."/>
            <person name="Hacquard S."/>
        </authorList>
    </citation>
    <scope>NUCLEOTIDE SEQUENCE [LARGE SCALE GENOMIC DNA]</scope>
    <source>
        <strain evidence="2 3">MPI-CAGE-CH-0241</strain>
    </source>
</reference>
<dbReference type="EMBL" id="JAGPYM010000106">
    <property type="protein sequence ID" value="KAH6867372.1"/>
    <property type="molecule type" value="Genomic_DNA"/>
</dbReference>
<name>A0A9P9ADT3_9HYPO</name>
<sequence>MAQQQIHTTCDDCISILQDAASLISSKSLEASSVTLFLTKHQSRLAANVFSSKCYMCTLLHVQIPRLLESFNSGEALALAISRARHEPHAATVGLLGFEREAVDRQTHYQGSLRIQHAAHGHVRVLDSPKTWSLETLNSIRSWLKSCTLSHGRCTKLKAAGRLPLRLIDVMPTGMVQVRPMEEIGPEKFNLLSLENFHVCIVSTCSLPPKTPYLTLSHRWGSLPSILLTKKTSFLLTEDISPHLLNDALCIMQDDGPEKTVEIMHMDEIYFNSMLNISATEGRIHEGLVFDRKALCMNPCRVVIRIPETQENVHLQAFPEKWFLHPSEGPLNKRGWVFQERTLAPRIVHFTMDQVFWECHSLEASEVLPHGVPGRPPKQFDKSVGINSASSDIQQIKSRWYELIEEYSVTSLSFVDDRLLAISAVAERFCSAMRLNPSDYLAGMWKDDLPQSMLWSQGSLNGRSGPEPTSVDREMNHAPSWSWASIMAPIRTVELFSLQATTEVLYVQISRLSPNVFDGTDSCQLRLRGSVCKFRRHFQGGVPWVQVGQHTGFQEFHDFEFQEGRAIIIDWDTARKIVADEFFLLHISTEQSVDGPIERGVVLRRTAERGTYARLGSFLTPFKSEYAGSELEDAFKGRLDTLNPDDYLELEMGGKYTIDII</sequence>
<keyword evidence="3" id="KW-1185">Reference proteome</keyword>
<proteinExistence type="predicted"/>
<comment type="caution">
    <text evidence="2">The sequence shown here is derived from an EMBL/GenBank/DDBJ whole genome shotgun (WGS) entry which is preliminary data.</text>
</comment>
<evidence type="ECO:0000259" key="1">
    <source>
        <dbReference type="Pfam" id="PF06985"/>
    </source>
</evidence>
<dbReference type="Pfam" id="PF06985">
    <property type="entry name" value="HET"/>
    <property type="match status" value="1"/>
</dbReference>
<evidence type="ECO:0000313" key="3">
    <source>
        <dbReference type="Proteomes" id="UP000777438"/>
    </source>
</evidence>
<dbReference type="InterPro" id="IPR010730">
    <property type="entry name" value="HET"/>
</dbReference>
<gene>
    <name evidence="2" type="ORF">B0T10DRAFT_554037</name>
</gene>
<evidence type="ECO:0000313" key="2">
    <source>
        <dbReference type="EMBL" id="KAH6867372.1"/>
    </source>
</evidence>
<protein>
    <recommendedName>
        <fullName evidence="1">Heterokaryon incompatibility domain-containing protein</fullName>
    </recommendedName>
</protein>
<dbReference type="OrthoDB" id="10029326at2759"/>
<accession>A0A9P9ADT3</accession>
<dbReference type="AlphaFoldDB" id="A0A9P9ADT3"/>
<organism evidence="2 3">
    <name type="scientific">Thelonectria olida</name>
    <dbReference type="NCBI Taxonomy" id="1576542"/>
    <lineage>
        <taxon>Eukaryota</taxon>
        <taxon>Fungi</taxon>
        <taxon>Dikarya</taxon>
        <taxon>Ascomycota</taxon>
        <taxon>Pezizomycotina</taxon>
        <taxon>Sordariomycetes</taxon>
        <taxon>Hypocreomycetidae</taxon>
        <taxon>Hypocreales</taxon>
        <taxon>Nectriaceae</taxon>
        <taxon>Thelonectria</taxon>
    </lineage>
</organism>
<dbReference type="PANTHER" id="PTHR33112">
    <property type="entry name" value="DOMAIN PROTEIN, PUTATIVE-RELATED"/>
    <property type="match status" value="1"/>
</dbReference>
<feature type="domain" description="Heterokaryon incompatibility" evidence="1">
    <location>
        <begin position="247"/>
        <end position="340"/>
    </location>
</feature>
<dbReference type="PANTHER" id="PTHR33112:SF9">
    <property type="entry name" value="HETEROKARYON INCOMPATIBILITY DOMAIN-CONTAINING PROTEIN"/>
    <property type="match status" value="1"/>
</dbReference>